<evidence type="ECO:0000313" key="4">
    <source>
        <dbReference type="Proteomes" id="UP001596220"/>
    </source>
</evidence>
<feature type="compositionally biased region" description="Acidic residues" evidence="1">
    <location>
        <begin position="138"/>
        <end position="150"/>
    </location>
</feature>
<feature type="region of interest" description="Disordered" evidence="1">
    <location>
        <begin position="112"/>
        <end position="150"/>
    </location>
</feature>
<keyword evidence="2" id="KW-0472">Membrane</keyword>
<keyword evidence="2" id="KW-0812">Transmembrane</keyword>
<dbReference type="RefSeq" id="WP_380638719.1">
    <property type="nucleotide sequence ID" value="NZ_JBHSQO010000029.1"/>
</dbReference>
<feature type="transmembrane region" description="Helical" evidence="2">
    <location>
        <begin position="29"/>
        <end position="47"/>
    </location>
</feature>
<reference evidence="4" key="1">
    <citation type="journal article" date="2019" name="Int. J. Syst. Evol. Microbiol.">
        <title>The Global Catalogue of Microorganisms (GCM) 10K type strain sequencing project: providing services to taxonomists for standard genome sequencing and annotation.</title>
        <authorList>
            <consortium name="The Broad Institute Genomics Platform"/>
            <consortium name="The Broad Institute Genome Sequencing Center for Infectious Disease"/>
            <person name="Wu L."/>
            <person name="Ma J."/>
        </authorList>
    </citation>
    <scope>NUCLEOTIDE SEQUENCE [LARGE SCALE GENOMIC DNA]</scope>
    <source>
        <strain evidence="4">CGMCC 4.7246</strain>
    </source>
</reference>
<organism evidence="3 4">
    <name type="scientific">Saccharothrix lopnurensis</name>
    <dbReference type="NCBI Taxonomy" id="1670621"/>
    <lineage>
        <taxon>Bacteria</taxon>
        <taxon>Bacillati</taxon>
        <taxon>Actinomycetota</taxon>
        <taxon>Actinomycetes</taxon>
        <taxon>Pseudonocardiales</taxon>
        <taxon>Pseudonocardiaceae</taxon>
        <taxon>Saccharothrix</taxon>
    </lineage>
</organism>
<feature type="region of interest" description="Disordered" evidence="1">
    <location>
        <begin position="54"/>
        <end position="90"/>
    </location>
</feature>
<name>A0ABW1PCA7_9PSEU</name>
<evidence type="ECO:0000256" key="1">
    <source>
        <dbReference type="SAM" id="MobiDB-lite"/>
    </source>
</evidence>
<comment type="caution">
    <text evidence="3">The sequence shown here is derived from an EMBL/GenBank/DDBJ whole genome shotgun (WGS) entry which is preliminary data.</text>
</comment>
<gene>
    <name evidence="3" type="ORF">ACFP3R_24410</name>
</gene>
<keyword evidence="2" id="KW-1133">Transmembrane helix</keyword>
<keyword evidence="4" id="KW-1185">Reference proteome</keyword>
<sequence length="223" mass="22659">MLYVVLLLVLVALGLLVPALTSTQSHWAWLSVGASGAAAVVLVLDWWRRRRRSGVGGASVGPAGPPVVPVGGRDRGGDFESAGGAAPAAADRTDFGGRDGGGAVGGGAAVLGGVEPGEVEPGGVGPGEVESGVRSDDVEPDDVEPGEEDADAADSLVVADLTDEVRVLDERPRYHLVDCPWLGARDSLALPIDEARRLGFTPCAVCAPDASLAARARGAREEP</sequence>
<accession>A0ABW1PCA7</accession>
<evidence type="ECO:0000256" key="2">
    <source>
        <dbReference type="SAM" id="Phobius"/>
    </source>
</evidence>
<dbReference type="Proteomes" id="UP001596220">
    <property type="component" value="Unassembled WGS sequence"/>
</dbReference>
<proteinExistence type="predicted"/>
<evidence type="ECO:0000313" key="3">
    <source>
        <dbReference type="EMBL" id="MFC6092427.1"/>
    </source>
</evidence>
<dbReference type="EMBL" id="JBHSQO010000029">
    <property type="protein sequence ID" value="MFC6092427.1"/>
    <property type="molecule type" value="Genomic_DNA"/>
</dbReference>
<protein>
    <submittedName>
        <fullName evidence="3">Uncharacterized protein</fullName>
    </submittedName>
</protein>